<keyword evidence="1" id="KW-0812">Transmembrane</keyword>
<evidence type="ECO:0000256" key="1">
    <source>
        <dbReference type="SAM" id="Phobius"/>
    </source>
</evidence>
<dbReference type="EMBL" id="FR904375">
    <property type="protein sequence ID" value="CDQ61266.1"/>
    <property type="molecule type" value="Genomic_DNA"/>
</dbReference>
<reference evidence="2" key="2">
    <citation type="submission" date="2014-03" db="EMBL/GenBank/DDBJ databases">
        <authorList>
            <person name="Genoscope - CEA"/>
        </authorList>
    </citation>
    <scope>NUCLEOTIDE SEQUENCE</scope>
</reference>
<dbReference type="PANTHER" id="PTHR28613">
    <property type="entry name" value="SI:CH211-232M10.4-RELATED"/>
    <property type="match status" value="1"/>
</dbReference>
<evidence type="ECO:0008006" key="4">
    <source>
        <dbReference type="Google" id="ProtNLM"/>
    </source>
</evidence>
<dbReference type="PANTHER" id="PTHR28613:SF7">
    <property type="entry name" value="TRANSMEMBRANE PROTEIN 238"/>
    <property type="match status" value="1"/>
</dbReference>
<dbReference type="Proteomes" id="UP000193380">
    <property type="component" value="Unassembled WGS sequence"/>
</dbReference>
<feature type="transmembrane region" description="Helical" evidence="1">
    <location>
        <begin position="45"/>
        <end position="66"/>
    </location>
</feature>
<reference evidence="2" key="1">
    <citation type="journal article" date="2014" name="Nat. Commun.">
        <title>The rainbow trout genome provides novel insights into evolution after whole-genome duplication in vertebrates.</title>
        <authorList>
            <person name="Berthelot C."/>
            <person name="Brunet F."/>
            <person name="Chalopin D."/>
            <person name="Juanchich A."/>
            <person name="Bernard M."/>
            <person name="Noel B."/>
            <person name="Bento P."/>
            <person name="Da Silva C."/>
            <person name="Labadie K."/>
            <person name="Alberti A."/>
            <person name="Aury J.M."/>
            <person name="Louis A."/>
            <person name="Dehais P."/>
            <person name="Bardou P."/>
            <person name="Montfort J."/>
            <person name="Klopp C."/>
            <person name="Cabau C."/>
            <person name="Gaspin C."/>
            <person name="Thorgaard G.H."/>
            <person name="Boussaha M."/>
            <person name="Quillet E."/>
            <person name="Guyomard R."/>
            <person name="Galiana D."/>
            <person name="Bobe J."/>
            <person name="Volff J.N."/>
            <person name="Genet C."/>
            <person name="Wincker P."/>
            <person name="Jaillon O."/>
            <person name="Roest Crollius H."/>
            <person name="Guiguen Y."/>
        </authorList>
    </citation>
    <scope>NUCLEOTIDE SEQUENCE [LARGE SCALE GENOMIC DNA]</scope>
</reference>
<protein>
    <recommendedName>
        <fullName evidence="4">Transmembrane protein 238</fullName>
    </recommendedName>
</protein>
<dbReference type="AlphaFoldDB" id="A0A060W2N1"/>
<dbReference type="PaxDb" id="8022-A0A060W2N1"/>
<keyword evidence="1" id="KW-1133">Transmembrane helix</keyword>
<name>A0A060W2N1_ONCMY</name>
<keyword evidence="1" id="KW-0472">Membrane</keyword>
<sequence>MDLRCIGGCVPLFFLAIGFDVIGFIILFIGIFANLRIDGRFYGDFLIYSGSIIIFISLAWWIMWYVGNIQVSEDSFGTSLMKKKLSFVQLARKLSERLSKKCKPEHVTTKYAEENKVKAVTPSPVHVASRITWGKSFGYQNGGYDSSLDSFSMEKEKQTPDIQNLDVQTLARGNVERLF</sequence>
<dbReference type="STRING" id="8022.A0A060W2N1"/>
<accession>A0A060W2N1</accession>
<gene>
    <name evidence="2" type="ORF">GSONMT00064796001</name>
</gene>
<proteinExistence type="predicted"/>
<evidence type="ECO:0000313" key="3">
    <source>
        <dbReference type="Proteomes" id="UP000193380"/>
    </source>
</evidence>
<dbReference type="Pfam" id="PF15125">
    <property type="entry name" value="TMEM238"/>
    <property type="match status" value="1"/>
</dbReference>
<dbReference type="InterPro" id="IPR029365">
    <property type="entry name" value="TMEM238"/>
</dbReference>
<organism evidence="2 3">
    <name type="scientific">Oncorhynchus mykiss</name>
    <name type="common">Rainbow trout</name>
    <name type="synonym">Salmo gairdneri</name>
    <dbReference type="NCBI Taxonomy" id="8022"/>
    <lineage>
        <taxon>Eukaryota</taxon>
        <taxon>Metazoa</taxon>
        <taxon>Chordata</taxon>
        <taxon>Craniata</taxon>
        <taxon>Vertebrata</taxon>
        <taxon>Euteleostomi</taxon>
        <taxon>Actinopterygii</taxon>
        <taxon>Neopterygii</taxon>
        <taxon>Teleostei</taxon>
        <taxon>Protacanthopterygii</taxon>
        <taxon>Salmoniformes</taxon>
        <taxon>Salmonidae</taxon>
        <taxon>Salmoninae</taxon>
        <taxon>Oncorhynchus</taxon>
    </lineage>
</organism>
<evidence type="ECO:0000313" key="2">
    <source>
        <dbReference type="EMBL" id="CDQ61266.1"/>
    </source>
</evidence>
<feature type="transmembrane region" description="Helical" evidence="1">
    <location>
        <begin position="12"/>
        <end position="33"/>
    </location>
</feature>